<gene>
    <name evidence="9" type="ORF">HMPREF1536_04081</name>
</gene>
<sequence length="234" mass="25429">MLDHINEILQNTTITPTTAAVKLFVSFLLGAIIGIERQFRRREAGMRTFTLICMGSAAAMLISIWIPQCYPNFLNGDPGRIAAQVLTGIGFLGAGAIMQSHGSIHGLTTAACIWVVAVIGLAVGAGMYVPALIGTGLTLVILVSLEKLEKRMFLNGVNKILTITCTTATPDLKAVRKILEEKNIYIVSVSFESLFELNKAVITYKVNVKAQSSYMNLFSEIRTLGYVSQIRLMA</sequence>
<accession>A0A0F5IZC5</accession>
<evidence type="ECO:0000259" key="8">
    <source>
        <dbReference type="Pfam" id="PF02308"/>
    </source>
</evidence>
<evidence type="ECO:0000313" key="10">
    <source>
        <dbReference type="Proteomes" id="UP000033035"/>
    </source>
</evidence>
<keyword evidence="4 7" id="KW-0812">Transmembrane</keyword>
<evidence type="ECO:0000256" key="3">
    <source>
        <dbReference type="ARBA" id="ARBA00022475"/>
    </source>
</evidence>
<comment type="caution">
    <text evidence="9">The sequence shown here is derived from an EMBL/GenBank/DDBJ whole genome shotgun (WGS) entry which is preliminary data.</text>
</comment>
<evidence type="ECO:0000256" key="6">
    <source>
        <dbReference type="ARBA" id="ARBA00023136"/>
    </source>
</evidence>
<comment type="similarity">
    <text evidence="2">Belongs to the MgtC/SapB family.</text>
</comment>
<keyword evidence="3" id="KW-1003">Cell membrane</keyword>
<reference evidence="9 10" key="1">
    <citation type="submission" date="2013-04" db="EMBL/GenBank/DDBJ databases">
        <title>The Genome Sequence of Parabacteroides gordonii DSM 23371.</title>
        <authorList>
            <consortium name="The Broad Institute Genomics Platform"/>
            <person name="Earl A."/>
            <person name="Ward D."/>
            <person name="Feldgarden M."/>
            <person name="Gevers D."/>
            <person name="Martens E."/>
            <person name="Sakamoto M."/>
            <person name="Benno Y."/>
            <person name="Suzuki N."/>
            <person name="Matsunaga N."/>
            <person name="Koshihara K."/>
            <person name="Seki M."/>
            <person name="Komiya H."/>
            <person name="Walker B."/>
            <person name="Young S."/>
            <person name="Zeng Q."/>
            <person name="Gargeya S."/>
            <person name="Fitzgerald M."/>
            <person name="Haas B."/>
            <person name="Abouelleil A."/>
            <person name="Allen A.W."/>
            <person name="Alvarado L."/>
            <person name="Arachchi H.M."/>
            <person name="Berlin A.M."/>
            <person name="Chapman S.B."/>
            <person name="Gainer-Dewar J."/>
            <person name="Goldberg J."/>
            <person name="Griggs A."/>
            <person name="Gujja S."/>
            <person name="Hansen M."/>
            <person name="Howarth C."/>
            <person name="Imamovic A."/>
            <person name="Ireland A."/>
            <person name="Larimer J."/>
            <person name="McCowan C."/>
            <person name="Murphy C."/>
            <person name="Pearson M."/>
            <person name="Poon T.W."/>
            <person name="Priest M."/>
            <person name="Roberts A."/>
            <person name="Saif S."/>
            <person name="Shea T."/>
            <person name="Sisk P."/>
            <person name="Sykes S."/>
            <person name="Wortman J."/>
            <person name="Nusbaum C."/>
            <person name="Birren B."/>
        </authorList>
    </citation>
    <scope>NUCLEOTIDE SEQUENCE [LARGE SCALE GENOMIC DNA]</scope>
    <source>
        <strain evidence="9 10">MS-1</strain>
    </source>
</reference>
<feature type="transmembrane region" description="Helical" evidence="7">
    <location>
        <begin position="19"/>
        <end position="36"/>
    </location>
</feature>
<evidence type="ECO:0000256" key="5">
    <source>
        <dbReference type="ARBA" id="ARBA00022989"/>
    </source>
</evidence>
<dbReference type="InterPro" id="IPR003416">
    <property type="entry name" value="MgtC/SapB/SrpB/YhiD_fam"/>
</dbReference>
<dbReference type="Proteomes" id="UP000033035">
    <property type="component" value="Unassembled WGS sequence"/>
</dbReference>
<dbReference type="PANTHER" id="PTHR33778:SF1">
    <property type="entry name" value="MAGNESIUM TRANSPORTER YHID-RELATED"/>
    <property type="match status" value="1"/>
</dbReference>
<feature type="transmembrane region" description="Helical" evidence="7">
    <location>
        <begin position="104"/>
        <end position="122"/>
    </location>
</feature>
<evidence type="ECO:0000256" key="4">
    <source>
        <dbReference type="ARBA" id="ARBA00022692"/>
    </source>
</evidence>
<dbReference type="PATRIC" id="fig|1203610.3.peg.4159"/>
<dbReference type="GO" id="GO:0005886">
    <property type="term" value="C:plasma membrane"/>
    <property type="evidence" value="ECO:0007669"/>
    <property type="project" value="UniProtKB-SubCell"/>
</dbReference>
<keyword evidence="10" id="KW-1185">Reference proteome</keyword>
<feature type="transmembrane region" description="Helical" evidence="7">
    <location>
        <begin position="48"/>
        <end position="66"/>
    </location>
</feature>
<keyword evidence="5 7" id="KW-1133">Transmembrane helix</keyword>
<dbReference type="InterPro" id="IPR049177">
    <property type="entry name" value="MgtC_SapB_SrpB_YhiD_N"/>
</dbReference>
<comment type="subcellular location">
    <subcellularLocation>
        <location evidence="1">Cell membrane</location>
        <topology evidence="1">Multi-pass membrane protein</topology>
    </subcellularLocation>
</comment>
<proteinExistence type="inferred from homology"/>
<evidence type="ECO:0000256" key="1">
    <source>
        <dbReference type="ARBA" id="ARBA00004651"/>
    </source>
</evidence>
<dbReference type="HOGENOM" id="CLU_079292_0_0_10"/>
<organism evidence="9 10">
    <name type="scientific">Parabacteroides gordonii MS-1 = DSM 23371</name>
    <dbReference type="NCBI Taxonomy" id="1203610"/>
    <lineage>
        <taxon>Bacteria</taxon>
        <taxon>Pseudomonadati</taxon>
        <taxon>Bacteroidota</taxon>
        <taxon>Bacteroidia</taxon>
        <taxon>Bacteroidales</taxon>
        <taxon>Tannerellaceae</taxon>
        <taxon>Parabacteroides</taxon>
    </lineage>
</organism>
<protein>
    <recommendedName>
        <fullName evidence="8">MgtC/SapB/SrpB/YhiD N-terminal domain-containing protein</fullName>
    </recommendedName>
</protein>
<dbReference type="EMBL" id="AQHW01000020">
    <property type="protein sequence ID" value="KKB50545.1"/>
    <property type="molecule type" value="Genomic_DNA"/>
</dbReference>
<evidence type="ECO:0000256" key="7">
    <source>
        <dbReference type="SAM" id="Phobius"/>
    </source>
</evidence>
<feature type="transmembrane region" description="Helical" evidence="7">
    <location>
        <begin position="78"/>
        <end position="97"/>
    </location>
</feature>
<dbReference type="PRINTS" id="PR01837">
    <property type="entry name" value="MGTCSAPBPROT"/>
</dbReference>
<dbReference type="RefSeq" id="WP_028729390.1">
    <property type="nucleotide sequence ID" value="NZ_KE386763.1"/>
</dbReference>
<keyword evidence="6 7" id="KW-0472">Membrane</keyword>
<dbReference type="AlphaFoldDB" id="A0A0F5IZC5"/>
<name>A0A0F5IZC5_9BACT</name>
<evidence type="ECO:0000256" key="2">
    <source>
        <dbReference type="ARBA" id="ARBA00009298"/>
    </source>
</evidence>
<dbReference type="PANTHER" id="PTHR33778">
    <property type="entry name" value="PROTEIN MGTC"/>
    <property type="match status" value="1"/>
</dbReference>
<dbReference type="STRING" id="1203610.HMPREF1536_04081"/>
<evidence type="ECO:0000313" key="9">
    <source>
        <dbReference type="EMBL" id="KKB50545.1"/>
    </source>
</evidence>
<dbReference type="Pfam" id="PF02308">
    <property type="entry name" value="MgtC"/>
    <property type="match status" value="1"/>
</dbReference>
<feature type="domain" description="MgtC/SapB/SrpB/YhiD N-terminal" evidence="8">
    <location>
        <begin position="23"/>
        <end position="150"/>
    </location>
</feature>